<name>A0ABN9PGE9_9DINO</name>
<feature type="transmembrane region" description="Helical" evidence="1">
    <location>
        <begin position="25"/>
        <end position="50"/>
    </location>
</feature>
<evidence type="ECO:0000313" key="3">
    <source>
        <dbReference type="Proteomes" id="UP001189429"/>
    </source>
</evidence>
<gene>
    <name evidence="2" type="ORF">PCOR1329_LOCUS1655</name>
</gene>
<protein>
    <submittedName>
        <fullName evidence="2">Uncharacterized protein</fullName>
    </submittedName>
</protein>
<keyword evidence="1" id="KW-1133">Transmembrane helix</keyword>
<sequence>MAFHGSITQSTPSASNTVPVNATERVFACGVVMFGMLAFSAFLSSITATINELKNINSGQMHQRHMLLQFIKHKPISTKLGQKILAAVDREGERNSRLLIEEDIPLLAQVPESLRIQMHTEHFMPLLR</sequence>
<comment type="caution">
    <text evidence="2">The sequence shown here is derived from an EMBL/GenBank/DDBJ whole genome shotgun (WGS) entry which is preliminary data.</text>
</comment>
<accession>A0ABN9PGE9</accession>
<evidence type="ECO:0000313" key="2">
    <source>
        <dbReference type="EMBL" id="CAK0790362.1"/>
    </source>
</evidence>
<dbReference type="Proteomes" id="UP001189429">
    <property type="component" value="Unassembled WGS sequence"/>
</dbReference>
<evidence type="ECO:0000256" key="1">
    <source>
        <dbReference type="SAM" id="Phobius"/>
    </source>
</evidence>
<keyword evidence="1" id="KW-0472">Membrane</keyword>
<organism evidence="2 3">
    <name type="scientific">Prorocentrum cordatum</name>
    <dbReference type="NCBI Taxonomy" id="2364126"/>
    <lineage>
        <taxon>Eukaryota</taxon>
        <taxon>Sar</taxon>
        <taxon>Alveolata</taxon>
        <taxon>Dinophyceae</taxon>
        <taxon>Prorocentrales</taxon>
        <taxon>Prorocentraceae</taxon>
        <taxon>Prorocentrum</taxon>
    </lineage>
</organism>
<dbReference type="SUPFAM" id="SSF81324">
    <property type="entry name" value="Voltage-gated potassium channels"/>
    <property type="match status" value="1"/>
</dbReference>
<feature type="non-terminal residue" evidence="2">
    <location>
        <position position="128"/>
    </location>
</feature>
<keyword evidence="3" id="KW-1185">Reference proteome</keyword>
<keyword evidence="1" id="KW-0812">Transmembrane</keyword>
<dbReference type="EMBL" id="CAUYUJ010000406">
    <property type="protein sequence ID" value="CAK0790362.1"/>
    <property type="molecule type" value="Genomic_DNA"/>
</dbReference>
<proteinExistence type="predicted"/>
<reference evidence="2" key="1">
    <citation type="submission" date="2023-10" db="EMBL/GenBank/DDBJ databases">
        <authorList>
            <person name="Chen Y."/>
            <person name="Shah S."/>
            <person name="Dougan E. K."/>
            <person name="Thang M."/>
            <person name="Chan C."/>
        </authorList>
    </citation>
    <scope>NUCLEOTIDE SEQUENCE [LARGE SCALE GENOMIC DNA]</scope>
</reference>